<dbReference type="KEGG" id="vg:26799132"/>
<accession>A0A0S4L3G4</accession>
<keyword evidence="2" id="KW-1185">Reference proteome</keyword>
<organism evidence="1 2">
    <name type="scientific">Pseudomonas phage VCM</name>
    <dbReference type="NCBI Taxonomy" id="1729937"/>
    <lineage>
        <taxon>Viruses</taxon>
        <taxon>Duplodnaviria</taxon>
        <taxon>Heunggongvirae</taxon>
        <taxon>Uroviricota</taxon>
        <taxon>Caudoviricetes</taxon>
        <taxon>Vandenendeviridae</taxon>
        <taxon>Gorskivirinae</taxon>
        <taxon>Kremarvirus</taxon>
        <taxon>Kremarvirus VCM</taxon>
        <taxon>Otagovirus VCM</taxon>
    </lineage>
</organism>
<evidence type="ECO:0000313" key="1">
    <source>
        <dbReference type="EMBL" id="CUR44368.1"/>
    </source>
</evidence>
<protein>
    <submittedName>
        <fullName evidence="1">Uncharacterized protein</fullName>
    </submittedName>
</protein>
<gene>
    <name evidence="1" type="ORF">VCM_00166</name>
</gene>
<sequence length="67" mass="7783">MKKVEVTFVKVNDPKIKSGAVVLVEDDMDNYDVMTHFERTADFGWAITSIELKETGIKIEQLYPREY</sequence>
<dbReference type="GeneID" id="26799132"/>
<name>A0A0S4L3G4_9CAUD</name>
<dbReference type="RefSeq" id="YP_009222747.1">
    <property type="nucleotide sequence ID" value="NC_029065.1"/>
</dbReference>
<dbReference type="Proteomes" id="UP000204441">
    <property type="component" value="Genome"/>
</dbReference>
<proteinExistence type="predicted"/>
<dbReference type="EMBL" id="LN887844">
    <property type="protein sequence ID" value="CUR44368.1"/>
    <property type="molecule type" value="Genomic_DNA"/>
</dbReference>
<evidence type="ECO:0000313" key="2">
    <source>
        <dbReference type="Proteomes" id="UP000204441"/>
    </source>
</evidence>
<reference evidence="2" key="1">
    <citation type="submission" date="2015-10" db="EMBL/GenBank/DDBJ databases">
        <authorList>
            <person name="Millard A."/>
        </authorList>
    </citation>
    <scope>NUCLEOTIDE SEQUENCE [LARGE SCALE GENOMIC DNA]</scope>
</reference>